<gene>
    <name evidence="1" type="ORF">NQZ67_24565</name>
</gene>
<proteinExistence type="predicted"/>
<reference evidence="1" key="1">
    <citation type="submission" date="2022-08" db="EMBL/GenBank/DDBJ databases">
        <title>The genomic sequence of strain Paenibacillus sp. SCIV0701.</title>
        <authorList>
            <person name="Zhao H."/>
        </authorList>
    </citation>
    <scope>NUCLEOTIDE SEQUENCE</scope>
    <source>
        <strain evidence="1">SCIV0701</strain>
    </source>
</reference>
<dbReference type="NCBIfam" id="NF038353">
    <property type="entry name" value="FxLYD_dom"/>
    <property type="match status" value="1"/>
</dbReference>
<sequence>MYCHHCVKSYASEAKYCMQCGRRLHSHRVIEAGAESFALMEGAAAAEFIHTTAYYPSAAEQPQSLQRSAGWQLPLAMSGLCVAVAAALYLYYNHEKNINETVLRLHSEAKTAALAGEYGQAMELLSDALEARPEYEAVAKDMQVIRHVEQLKRMTEQVEVSLSTGMTRDAEKGIRTLESEFGGHKEPIYDKLKIRLDELSMNLTLQKLTMELETLTTVKEHGEMLNIVGGLIGEEAEALKEQILSRIRELTTAEVDGLLAKRNYTGAEEAVERAIVWAQEDEALLALEKRVQSERASYEELEQQRIEQAMQRAAEEDLINQTAAVEFVRTEQTLDEFGDLTILGVLKNAATRPIYSVAVEFTVQSASGETIGKGTAQATPSFVEPGEEMTFTATVYGANTDECTVVVDNATWYLD</sequence>
<comment type="caution">
    <text evidence="1">The sequence shown here is derived from an EMBL/GenBank/DDBJ whole genome shotgun (WGS) entry which is preliminary data.</text>
</comment>
<dbReference type="Proteomes" id="UP001141950">
    <property type="component" value="Unassembled WGS sequence"/>
</dbReference>
<dbReference type="InterPro" id="IPR047676">
    <property type="entry name" value="FxLYD_dom"/>
</dbReference>
<evidence type="ECO:0000313" key="1">
    <source>
        <dbReference type="EMBL" id="MCR2807065.1"/>
    </source>
</evidence>
<dbReference type="RefSeq" id="WP_257451180.1">
    <property type="nucleotide sequence ID" value="NZ_JANIPJ010000022.1"/>
</dbReference>
<name>A0A9X2SBH9_9BACL</name>
<protein>
    <submittedName>
        <fullName evidence="1">FxLYD domain-containing protein</fullName>
    </submittedName>
</protein>
<evidence type="ECO:0000313" key="2">
    <source>
        <dbReference type="Proteomes" id="UP001141950"/>
    </source>
</evidence>
<dbReference type="EMBL" id="JANIPJ010000022">
    <property type="protein sequence ID" value="MCR2807065.1"/>
    <property type="molecule type" value="Genomic_DNA"/>
</dbReference>
<accession>A0A9X2SBH9</accession>
<dbReference type="AlphaFoldDB" id="A0A9X2SBH9"/>
<organism evidence="1 2">
    <name type="scientific">Paenibacillus soyae</name>
    <dbReference type="NCBI Taxonomy" id="2969249"/>
    <lineage>
        <taxon>Bacteria</taxon>
        <taxon>Bacillati</taxon>
        <taxon>Bacillota</taxon>
        <taxon>Bacilli</taxon>
        <taxon>Bacillales</taxon>
        <taxon>Paenibacillaceae</taxon>
        <taxon>Paenibacillus</taxon>
    </lineage>
</organism>
<keyword evidence="2" id="KW-1185">Reference proteome</keyword>